<evidence type="ECO:0000256" key="1">
    <source>
        <dbReference type="ARBA" id="ARBA00010154"/>
    </source>
</evidence>
<protein>
    <submittedName>
        <fullName evidence="2">dTDP-4-dehydrorhamnose 3,5-epimerase family protein</fullName>
    </submittedName>
</protein>
<reference evidence="3" key="1">
    <citation type="submission" date="2021-11" db="EMBL/GenBank/DDBJ databases">
        <title>Cultivation dependent microbiological survey of springs from the worlds oldest radium mine currently devoted to the extraction of radon-saturated water.</title>
        <authorList>
            <person name="Kapinusova G."/>
            <person name="Smrhova T."/>
            <person name="Strejcek M."/>
            <person name="Suman J."/>
            <person name="Jani K."/>
            <person name="Pajer P."/>
            <person name="Uhlik O."/>
        </authorList>
    </citation>
    <scope>NUCLEOTIDE SEQUENCE [LARGE SCALE GENOMIC DNA]</scope>
    <source>
        <strain evidence="3">J379</strain>
    </source>
</reference>
<dbReference type="Gene3D" id="2.60.120.10">
    <property type="entry name" value="Jelly Rolls"/>
    <property type="match status" value="1"/>
</dbReference>
<dbReference type="RefSeq" id="WP_353862528.1">
    <property type="nucleotide sequence ID" value="NZ_CP088295.1"/>
</dbReference>
<dbReference type="Proteomes" id="UP001058860">
    <property type="component" value="Chromosome"/>
</dbReference>
<keyword evidence="3" id="KW-1185">Reference proteome</keyword>
<dbReference type="PANTHER" id="PTHR21047:SF2">
    <property type="entry name" value="THYMIDINE DIPHOSPHO-4-KETO-RHAMNOSE 3,5-EPIMERASE"/>
    <property type="match status" value="1"/>
</dbReference>
<comment type="similarity">
    <text evidence="1">Belongs to the dTDP-4-dehydrorhamnose 3,5-epimerase family.</text>
</comment>
<gene>
    <name evidence="2" type="ORF">LRS13_14820</name>
</gene>
<organism evidence="2 3">
    <name type="scientific">Svornostia abyssi</name>
    <dbReference type="NCBI Taxonomy" id="2898438"/>
    <lineage>
        <taxon>Bacteria</taxon>
        <taxon>Bacillati</taxon>
        <taxon>Actinomycetota</taxon>
        <taxon>Thermoleophilia</taxon>
        <taxon>Solirubrobacterales</taxon>
        <taxon>Baekduiaceae</taxon>
        <taxon>Svornostia</taxon>
    </lineage>
</organism>
<name>A0ABY5PBC8_9ACTN</name>
<evidence type="ECO:0000313" key="2">
    <source>
        <dbReference type="EMBL" id="UUY01989.1"/>
    </source>
</evidence>
<dbReference type="CDD" id="cd02208">
    <property type="entry name" value="cupin_RmlC-like"/>
    <property type="match status" value="1"/>
</dbReference>
<proteinExistence type="inferred from homology"/>
<dbReference type="InterPro" id="IPR000888">
    <property type="entry name" value="RmlC-like"/>
</dbReference>
<accession>A0ABY5PBC8</accession>
<dbReference type="InterPro" id="IPR011051">
    <property type="entry name" value="RmlC_Cupin_sf"/>
</dbReference>
<sequence>MSEIRRDVQTVDASGRRLQPLPDGVVLRDLVTHTDDRGTVCELYDDRWGIHPASVTFAYMFTIRPGKAKGWGAHRAHEDRYAFLSGELEIVLYDGREDSPTSGLEARIHLSVLHRQLLVIPRGVWHAERNPGQVDVQVVNFPSIPYDHTNPDKYRLPLDTDELPVDLGPGWDGW</sequence>
<dbReference type="SUPFAM" id="SSF51182">
    <property type="entry name" value="RmlC-like cupins"/>
    <property type="match status" value="1"/>
</dbReference>
<evidence type="ECO:0000313" key="3">
    <source>
        <dbReference type="Proteomes" id="UP001058860"/>
    </source>
</evidence>
<dbReference type="EMBL" id="CP088295">
    <property type="protein sequence ID" value="UUY01989.1"/>
    <property type="molecule type" value="Genomic_DNA"/>
</dbReference>
<dbReference type="PANTHER" id="PTHR21047">
    <property type="entry name" value="DTDP-6-DEOXY-D-GLUCOSE-3,5 EPIMERASE"/>
    <property type="match status" value="1"/>
</dbReference>
<dbReference type="InterPro" id="IPR014710">
    <property type="entry name" value="RmlC-like_jellyroll"/>
</dbReference>